<feature type="compositionally biased region" description="Pro residues" evidence="1">
    <location>
        <begin position="713"/>
        <end position="724"/>
    </location>
</feature>
<dbReference type="STRING" id="61395.A0A1Y1VWK3"/>
<dbReference type="Proteomes" id="UP000193922">
    <property type="component" value="Unassembled WGS sequence"/>
</dbReference>
<dbReference type="PROSITE" id="PS50097">
    <property type="entry name" value="BTB"/>
    <property type="match status" value="1"/>
</dbReference>
<dbReference type="SMART" id="SM00225">
    <property type="entry name" value="BTB"/>
    <property type="match status" value="1"/>
</dbReference>
<dbReference type="RefSeq" id="XP_040739716.1">
    <property type="nucleotide sequence ID" value="XM_040890715.1"/>
</dbReference>
<feature type="region of interest" description="Disordered" evidence="1">
    <location>
        <begin position="696"/>
        <end position="730"/>
    </location>
</feature>
<dbReference type="CDD" id="cd18186">
    <property type="entry name" value="BTB_POZ_ZBTB_KLHL-like"/>
    <property type="match status" value="1"/>
</dbReference>
<dbReference type="SUPFAM" id="SSF49785">
    <property type="entry name" value="Galactose-binding domain-like"/>
    <property type="match status" value="1"/>
</dbReference>
<dbReference type="GO" id="GO:0005737">
    <property type="term" value="C:cytoplasm"/>
    <property type="evidence" value="ECO:0007669"/>
    <property type="project" value="InterPro"/>
</dbReference>
<dbReference type="PANTHER" id="PTHR24413">
    <property type="entry name" value="SPECKLE-TYPE POZ PROTEIN"/>
    <property type="match status" value="1"/>
</dbReference>
<dbReference type="Gene3D" id="3.30.710.10">
    <property type="entry name" value="Potassium Channel Kv1.1, Chain A"/>
    <property type="match status" value="1"/>
</dbReference>
<dbReference type="OrthoDB" id="194443at2759"/>
<protein>
    <recommendedName>
        <fullName evidence="2">BTB domain-containing protein</fullName>
    </recommendedName>
</protein>
<reference evidence="3 4" key="1">
    <citation type="submission" date="2016-07" db="EMBL/GenBank/DDBJ databases">
        <title>Pervasive Adenine N6-methylation of Active Genes in Fungi.</title>
        <authorList>
            <consortium name="DOE Joint Genome Institute"/>
            <person name="Mondo S.J."/>
            <person name="Dannebaum R.O."/>
            <person name="Kuo R.C."/>
            <person name="Labutti K."/>
            <person name="Haridas S."/>
            <person name="Kuo A."/>
            <person name="Salamov A."/>
            <person name="Ahrendt S.R."/>
            <person name="Lipzen A."/>
            <person name="Sullivan W."/>
            <person name="Andreopoulos W.B."/>
            <person name="Clum A."/>
            <person name="Lindquist E."/>
            <person name="Daum C."/>
            <person name="Ramamoorthy G.K."/>
            <person name="Gryganskyi A."/>
            <person name="Culley D."/>
            <person name="Magnuson J.K."/>
            <person name="James T.Y."/>
            <person name="O'Malley M.A."/>
            <person name="Stajich J.E."/>
            <person name="Spatafora J.W."/>
            <person name="Visel A."/>
            <person name="Grigoriev I.V."/>
        </authorList>
    </citation>
    <scope>NUCLEOTIDE SEQUENCE [LARGE SCALE GENOMIC DNA]</scope>
    <source>
        <strain evidence="3 4">ATCC 12442</strain>
    </source>
</reference>
<feature type="region of interest" description="Disordered" evidence="1">
    <location>
        <begin position="1"/>
        <end position="21"/>
    </location>
</feature>
<evidence type="ECO:0000313" key="4">
    <source>
        <dbReference type="Proteomes" id="UP000193922"/>
    </source>
</evidence>
<dbReference type="Pfam" id="PF00651">
    <property type="entry name" value="BTB"/>
    <property type="match status" value="1"/>
</dbReference>
<proteinExistence type="predicted"/>
<evidence type="ECO:0000259" key="2">
    <source>
        <dbReference type="PROSITE" id="PS50097"/>
    </source>
</evidence>
<dbReference type="Pfam" id="PF04721">
    <property type="entry name" value="PAW"/>
    <property type="match status" value="1"/>
</dbReference>
<evidence type="ECO:0000313" key="3">
    <source>
        <dbReference type="EMBL" id="ORX65583.1"/>
    </source>
</evidence>
<dbReference type="GeneID" id="63807363"/>
<dbReference type="EMBL" id="MCFD01000025">
    <property type="protein sequence ID" value="ORX65583.1"/>
    <property type="molecule type" value="Genomic_DNA"/>
</dbReference>
<dbReference type="GO" id="GO:0006516">
    <property type="term" value="P:glycoprotein catabolic process"/>
    <property type="evidence" value="ECO:0007669"/>
    <property type="project" value="InterPro"/>
</dbReference>
<evidence type="ECO:0000256" key="1">
    <source>
        <dbReference type="SAM" id="MobiDB-lite"/>
    </source>
</evidence>
<name>A0A1Y1VWK3_9FUNG</name>
<accession>A0A1Y1VWK3</accession>
<keyword evidence="4" id="KW-1185">Reference proteome</keyword>
<dbReference type="InterPro" id="IPR006588">
    <property type="entry name" value="Peptide_N_glycanase_PAW_dom"/>
</dbReference>
<sequence>MSTDNTHSSSPVAEHRSCPPVDTKRESLIDFGGLQPYYYMPIRYPTEVSLYEQTVSASNSVALPSSGQQTVRAQVDLPMPCGYFNVWRPLHDQSLPISPRLVNYFPGEASQGAAPRLNKENSTAEWDSRISYSSADDEYYQNGRALPFIKGFAHGALSHGGVFRKVEHDWMMSYLAPTYWDSARETSFLAWRFNYVVAKRPIDRFMAVLSWSKFDPTSNVQWSVRALSQLEFTKVPTYVLSADEAKDFPEIPGNEGGECDLERRARTIAEHRGQLLAYVGVPANGNDYIQHTVPGFAADLTQYVQGEYGFEIAVAFYPATSGPNEWQKAQVARQPLRTTVAGRTSEGEQAMERCGLDFRVKLRDDIPIGPQPPDLKQALLAAGKSLQMDGQQCDFEIVVADPQNTVGALQPLIRAHSNVLAAGSEYFSALQASNMTESEARRVELEDMPYGHVRRAIYFIYNDMIPTTEYMDSTDDWLQLLDVAARLAIPRLAQRCQAELLRIASTVGSDALTFDTTDLVLPDEQDDSSRIIFHNYPKVSFGDYTQLVQYPDPEYIESLIGLVADAGADDLVAALQRLLVYYPIGVCEDRMRAADTRQFQGPDEDRENSFMFNDMFALPHMVRPAQEADDEAHRLAHFLGAMPGPVVHPPHVGVRDHEPMDGNDEEEEHVQPGLQGILDHVREWNGFRHLWMPVQVPGNAAQQNNDQGDEEPPQPQPGPVPEPPTRTQDE</sequence>
<feature type="compositionally biased region" description="Polar residues" evidence="1">
    <location>
        <begin position="1"/>
        <end position="11"/>
    </location>
</feature>
<feature type="domain" description="BTB" evidence="2">
    <location>
        <begin position="393"/>
        <end position="469"/>
    </location>
</feature>
<dbReference type="SUPFAM" id="SSF54695">
    <property type="entry name" value="POZ domain"/>
    <property type="match status" value="1"/>
</dbReference>
<gene>
    <name evidence="3" type="ORF">DL89DRAFT_296105</name>
</gene>
<comment type="caution">
    <text evidence="3">The sequence shown here is derived from an EMBL/GenBank/DDBJ whole genome shotgun (WGS) entry which is preliminary data.</text>
</comment>
<dbReference type="AlphaFoldDB" id="A0A1Y1VWK3"/>
<dbReference type="InterPro" id="IPR011333">
    <property type="entry name" value="SKP1/BTB/POZ_sf"/>
</dbReference>
<dbReference type="Gene3D" id="2.60.120.1020">
    <property type="entry name" value="Peptide N glycanase, PAW domain"/>
    <property type="match status" value="1"/>
</dbReference>
<organism evidence="3 4">
    <name type="scientific">Linderina pennispora</name>
    <dbReference type="NCBI Taxonomy" id="61395"/>
    <lineage>
        <taxon>Eukaryota</taxon>
        <taxon>Fungi</taxon>
        <taxon>Fungi incertae sedis</taxon>
        <taxon>Zoopagomycota</taxon>
        <taxon>Kickxellomycotina</taxon>
        <taxon>Kickxellomycetes</taxon>
        <taxon>Kickxellales</taxon>
        <taxon>Kickxellaceae</taxon>
        <taxon>Linderina</taxon>
    </lineage>
</organism>
<dbReference type="InterPro" id="IPR038680">
    <property type="entry name" value="PAW_sf"/>
</dbReference>
<dbReference type="InterPro" id="IPR008979">
    <property type="entry name" value="Galactose-bd-like_sf"/>
</dbReference>
<dbReference type="InterPro" id="IPR000210">
    <property type="entry name" value="BTB/POZ_dom"/>
</dbReference>